<dbReference type="AlphaFoldDB" id="A0A0E9T0Q6"/>
<reference evidence="1" key="1">
    <citation type="submission" date="2014-11" db="EMBL/GenBank/DDBJ databases">
        <authorList>
            <person name="Amaro Gonzalez C."/>
        </authorList>
    </citation>
    <scope>NUCLEOTIDE SEQUENCE</scope>
</reference>
<reference evidence="1" key="2">
    <citation type="journal article" date="2015" name="Fish Shellfish Immunol.">
        <title>Early steps in the European eel (Anguilla anguilla)-Vibrio vulnificus interaction in the gills: Role of the RtxA13 toxin.</title>
        <authorList>
            <person name="Callol A."/>
            <person name="Pajuelo D."/>
            <person name="Ebbesson L."/>
            <person name="Teles M."/>
            <person name="MacKenzie S."/>
            <person name="Amaro C."/>
        </authorList>
    </citation>
    <scope>NUCLEOTIDE SEQUENCE</scope>
</reference>
<sequence>MRQYVLYFKQSVCDFKWDNKLIVH</sequence>
<accession>A0A0E9T0Q6</accession>
<organism evidence="1">
    <name type="scientific">Anguilla anguilla</name>
    <name type="common">European freshwater eel</name>
    <name type="synonym">Muraena anguilla</name>
    <dbReference type="NCBI Taxonomy" id="7936"/>
    <lineage>
        <taxon>Eukaryota</taxon>
        <taxon>Metazoa</taxon>
        <taxon>Chordata</taxon>
        <taxon>Craniata</taxon>
        <taxon>Vertebrata</taxon>
        <taxon>Euteleostomi</taxon>
        <taxon>Actinopterygii</taxon>
        <taxon>Neopterygii</taxon>
        <taxon>Teleostei</taxon>
        <taxon>Anguilliformes</taxon>
        <taxon>Anguillidae</taxon>
        <taxon>Anguilla</taxon>
    </lineage>
</organism>
<evidence type="ECO:0000313" key="1">
    <source>
        <dbReference type="EMBL" id="JAH47161.1"/>
    </source>
</evidence>
<protein>
    <submittedName>
        <fullName evidence="1">Uncharacterized protein</fullName>
    </submittedName>
</protein>
<dbReference type="EMBL" id="GBXM01061416">
    <property type="protein sequence ID" value="JAH47161.1"/>
    <property type="molecule type" value="Transcribed_RNA"/>
</dbReference>
<proteinExistence type="predicted"/>
<name>A0A0E9T0Q6_ANGAN</name>